<reference evidence="2" key="1">
    <citation type="submission" date="2020-03" db="EMBL/GenBank/DDBJ databases">
        <title>Psychroflexus Maritimus sp. nov., isolate from marine sediment.</title>
        <authorList>
            <person name="Zhong Y.-L."/>
        </authorList>
    </citation>
    <scope>NUCLEOTIDE SEQUENCE</scope>
    <source>
        <strain evidence="2">C1</strain>
    </source>
</reference>
<keyword evidence="3" id="KW-1185">Reference proteome</keyword>
<dbReference type="EMBL" id="JAANAS010000001">
    <property type="protein sequence ID" value="NGZ88828.1"/>
    <property type="molecule type" value="Genomic_DNA"/>
</dbReference>
<dbReference type="PROSITE" id="PS51257">
    <property type="entry name" value="PROKAR_LIPOPROTEIN"/>
    <property type="match status" value="1"/>
</dbReference>
<sequence length="872" mass="102855">MYSKEKYKLGIIIFVLVSISACSTQEDKFMNRNFHAMTTYYNVLYHGNIEMELGVEEVKRSHSDHFFDILPIERMAEVPPERNDTVPLLESFAKAEAKAAKGVRKHSMFLGGREYNFQIDETYLLLGQARYYDQRFIPAKDAFSYIKNHYPNSEILVRSEIWLQKTNFRMGFPELALKNLHQILAENNELEPEDLAEIQATLASIYLALVDEEDEEAEALNQQYYASAIDALAMAVEHVSEYEEKTRWQFIRSQLFNKLGEKDSAYANFQKVIEFKRRPKTKGEYWFNRKYWVHSLTEQFKIKDYQPEQDSIVKETFEEWALDWENRHHLDHFYFEYAQHYSKVDSIDLAIQYYNKSLREPGDNQYRISRNYLNLANIYFDKASYKTAGAYYDSTLTNLDDSTREFRLIQKKRNNLEDVIKFEDIAEETDSIIQLVNMTDQERLSFFDKHTQKLKEEAEELFAQQNKQDRLAAQQPPDIPGFGGTSAVGKKGEQTFYFYDENQLKSGLGKFKRKWGAIEFADNWRFDPKKKGKSKSEDDEEEEEDDFFNSPEFDPQSYISQIPEDKVVIDSIKGQRNYAYFQLGVIYKEKFKELALAEKRFLRLVDFEGVEEKLLLPAKYNLYLIYKLIPDQEKMDLWKANIIKDHPDSRYAEILLNPRSMRDGENSPNTIYSRLYKEFKNQNIEYVIDECNYWIDELIGTATVPKFKILKAMAVGRLYGHQEYLKELDEVAIDHSQTKEGKKAKEMHTEAKKAFKNQKFIAEEQEDKFNLVFRFPKEDYNKAYLREVYATIKAGLKELEYGHLKVSVDVYDKDVMFILVRDLTSKLGAQGLGDILLENGFTNQDWEYFSVEKTNYTKIQIYKSLNSYLENQ</sequence>
<evidence type="ECO:0000313" key="3">
    <source>
        <dbReference type="Proteomes" id="UP000643701"/>
    </source>
</evidence>
<evidence type="ECO:0000313" key="2">
    <source>
        <dbReference type="EMBL" id="NGZ88828.1"/>
    </source>
</evidence>
<feature type="compositionally biased region" description="Acidic residues" evidence="1">
    <location>
        <begin position="537"/>
        <end position="547"/>
    </location>
</feature>
<dbReference type="SUPFAM" id="SSF48452">
    <property type="entry name" value="TPR-like"/>
    <property type="match status" value="1"/>
</dbReference>
<evidence type="ECO:0008006" key="4">
    <source>
        <dbReference type="Google" id="ProtNLM"/>
    </source>
</evidence>
<dbReference type="InterPro" id="IPR011990">
    <property type="entry name" value="TPR-like_helical_dom_sf"/>
</dbReference>
<feature type="region of interest" description="Disordered" evidence="1">
    <location>
        <begin position="529"/>
        <end position="554"/>
    </location>
</feature>
<dbReference type="Proteomes" id="UP000643701">
    <property type="component" value="Unassembled WGS sequence"/>
</dbReference>
<dbReference type="RefSeq" id="WP_166399089.1">
    <property type="nucleotide sequence ID" value="NZ_JAANAS010000001.1"/>
</dbReference>
<proteinExistence type="predicted"/>
<organism evidence="2 3">
    <name type="scientific">Psychroflexus maritimus</name>
    <dbReference type="NCBI Taxonomy" id="2714865"/>
    <lineage>
        <taxon>Bacteria</taxon>
        <taxon>Pseudomonadati</taxon>
        <taxon>Bacteroidota</taxon>
        <taxon>Flavobacteriia</taxon>
        <taxon>Flavobacteriales</taxon>
        <taxon>Flavobacteriaceae</taxon>
        <taxon>Psychroflexus</taxon>
    </lineage>
</organism>
<gene>
    <name evidence="2" type="ORF">G7034_01015</name>
</gene>
<name>A0A967ACM1_9FLAO</name>
<evidence type="ECO:0000256" key="1">
    <source>
        <dbReference type="SAM" id="MobiDB-lite"/>
    </source>
</evidence>
<dbReference type="AlphaFoldDB" id="A0A967ACM1"/>
<accession>A0A967ACM1</accession>
<comment type="caution">
    <text evidence="2">The sequence shown here is derived from an EMBL/GenBank/DDBJ whole genome shotgun (WGS) entry which is preliminary data.</text>
</comment>
<protein>
    <recommendedName>
        <fullName evidence="4">Protein involved in gliding motility SprE</fullName>
    </recommendedName>
</protein>
<dbReference type="Gene3D" id="1.25.40.10">
    <property type="entry name" value="Tetratricopeptide repeat domain"/>
    <property type="match status" value="2"/>
</dbReference>